<gene>
    <name evidence="1" type="ORF">BEACHBUM_10</name>
</gene>
<dbReference type="Proteomes" id="UP000222204">
    <property type="component" value="Segment"/>
</dbReference>
<name>A0A1X9SGH2_9CAUD</name>
<sequence>MNNHFMSIGRNCSKCNNVRLNEDFSKSEEICNECFDKEERFVDSYTLIYITEDETGKRFEAILENQTIEETEIIYGNIIDKIIVWNVILTM</sequence>
<dbReference type="InterPro" id="IPR049384">
    <property type="entry name" value="P56"/>
</dbReference>
<dbReference type="EMBL" id="KY921761">
    <property type="protein sequence ID" value="ARQ95223.1"/>
    <property type="molecule type" value="Genomic_DNA"/>
</dbReference>
<protein>
    <submittedName>
        <fullName evidence="1">UDG inhibitor</fullName>
    </submittedName>
</protein>
<keyword evidence="2" id="KW-1185">Reference proteome</keyword>
<organism evidence="1 2">
    <name type="scientific">Bacillus phage BeachBum</name>
    <dbReference type="NCBI Taxonomy" id="1983461"/>
    <lineage>
        <taxon>Viruses</taxon>
        <taxon>Duplodnaviria</taxon>
        <taxon>Heunggongvirae</taxon>
        <taxon>Uroviricota</taxon>
        <taxon>Caudoviricetes</taxon>
        <taxon>Salasmaviridae</taxon>
        <taxon>Harambevirus</taxon>
        <taxon>Harambevirus beachbum</taxon>
    </lineage>
</organism>
<dbReference type="Pfam" id="PF20763">
    <property type="entry name" value="UDG-inhib_P56"/>
    <property type="match status" value="1"/>
</dbReference>
<dbReference type="InterPro" id="IPR053744">
    <property type="entry name" value="UDG_Inhib_phi29likevirus"/>
</dbReference>
<evidence type="ECO:0000313" key="2">
    <source>
        <dbReference type="Proteomes" id="UP000222204"/>
    </source>
</evidence>
<accession>A0A1X9SGH2</accession>
<reference evidence="1 2" key="1">
    <citation type="submission" date="2017-04" db="EMBL/GenBank/DDBJ databases">
        <authorList>
            <person name="Afonso C.L."/>
            <person name="Miller P.J."/>
            <person name="Scott M.A."/>
            <person name="Spackman E."/>
            <person name="Goraichik I."/>
            <person name="Dimitrov K.M."/>
            <person name="Suarez D.L."/>
            <person name="Swayne D.E."/>
        </authorList>
    </citation>
    <scope>NUCLEOTIDE SEQUENCE [LARGE SCALE GENOMIC DNA]</scope>
</reference>
<proteinExistence type="predicted"/>
<dbReference type="Gene3D" id="6.20.250.30">
    <property type="match status" value="1"/>
</dbReference>
<evidence type="ECO:0000313" key="1">
    <source>
        <dbReference type="EMBL" id="ARQ95223.1"/>
    </source>
</evidence>